<name>D7KC10_ARALL</name>
<evidence type="ECO:0000313" key="2">
    <source>
        <dbReference type="EMBL" id="EFH70352.1"/>
    </source>
</evidence>
<dbReference type="InterPro" id="IPR017451">
    <property type="entry name" value="F-box-assoc_interact_dom"/>
</dbReference>
<proteinExistence type="predicted"/>
<feature type="domain" description="F-box associated beta-propeller type 3" evidence="1">
    <location>
        <begin position="5"/>
        <end position="83"/>
    </location>
</feature>
<dbReference type="Proteomes" id="UP000008694">
    <property type="component" value="Unassembled WGS sequence"/>
</dbReference>
<reference evidence="3" key="1">
    <citation type="journal article" date="2011" name="Nat. Genet.">
        <title>The Arabidopsis lyrata genome sequence and the basis of rapid genome size change.</title>
        <authorList>
            <person name="Hu T.T."/>
            <person name="Pattyn P."/>
            <person name="Bakker E.G."/>
            <person name="Cao J."/>
            <person name="Cheng J.-F."/>
            <person name="Clark R.M."/>
            <person name="Fahlgren N."/>
            <person name="Fawcett J.A."/>
            <person name="Grimwood J."/>
            <person name="Gundlach H."/>
            <person name="Haberer G."/>
            <person name="Hollister J.D."/>
            <person name="Ossowski S."/>
            <person name="Ottilar R.P."/>
            <person name="Salamov A.A."/>
            <person name="Schneeberger K."/>
            <person name="Spannagl M."/>
            <person name="Wang X."/>
            <person name="Yang L."/>
            <person name="Nasrallah M.E."/>
            <person name="Bergelson J."/>
            <person name="Carrington J.C."/>
            <person name="Gaut B.S."/>
            <person name="Schmutz J."/>
            <person name="Mayer K.F.X."/>
            <person name="Van de Peer Y."/>
            <person name="Grigoriev I.V."/>
            <person name="Nordborg M."/>
            <person name="Weigel D."/>
            <person name="Guo Y.-L."/>
        </authorList>
    </citation>
    <scope>NUCLEOTIDE SEQUENCE [LARGE SCALE GENOMIC DNA]</scope>
    <source>
        <strain evidence="3">cv. MN47</strain>
    </source>
</reference>
<organism evidence="3">
    <name type="scientific">Arabidopsis lyrata subsp. lyrata</name>
    <name type="common">Lyre-leaved rock-cress</name>
    <dbReference type="NCBI Taxonomy" id="81972"/>
    <lineage>
        <taxon>Eukaryota</taxon>
        <taxon>Viridiplantae</taxon>
        <taxon>Streptophyta</taxon>
        <taxon>Embryophyta</taxon>
        <taxon>Tracheophyta</taxon>
        <taxon>Spermatophyta</taxon>
        <taxon>Magnoliopsida</taxon>
        <taxon>eudicotyledons</taxon>
        <taxon>Gunneridae</taxon>
        <taxon>Pentapetalae</taxon>
        <taxon>rosids</taxon>
        <taxon>malvids</taxon>
        <taxon>Brassicales</taxon>
        <taxon>Brassicaceae</taxon>
        <taxon>Camelineae</taxon>
        <taxon>Arabidopsis</taxon>
    </lineage>
</organism>
<dbReference type="InterPro" id="IPR013187">
    <property type="entry name" value="F-box-assoc_dom_typ3"/>
</dbReference>
<dbReference type="NCBIfam" id="TIGR01640">
    <property type="entry name" value="F_box_assoc_1"/>
    <property type="match status" value="1"/>
</dbReference>
<dbReference type="PANTHER" id="PTHR31111:SF42">
    <property type="entry name" value="F-BOX DOMAIN-CONTAINING PROTEIN"/>
    <property type="match status" value="1"/>
</dbReference>
<dbReference type="Pfam" id="PF08268">
    <property type="entry name" value="FBA_3"/>
    <property type="match status" value="2"/>
</dbReference>
<protein>
    <submittedName>
        <fullName evidence="2">Predicted protein</fullName>
    </submittedName>
</protein>
<accession>D7KC10</accession>
<dbReference type="EMBL" id="GL348713">
    <property type="protein sequence ID" value="EFH70352.1"/>
    <property type="molecule type" value="Genomic_DNA"/>
</dbReference>
<sequence>MPCNKASDECRILTLGSADQESWRTVKTNYKHRPCRGNRKDNYGPWRCINGVLYYRAEIGPHRVIMSFDVKSEMFHAIRLPWDEDAKKGEWSTYNFLPLSHYDRGSENHFKLIGMTNDGELIYVPNTVFESFDVIYIDPIRKTFRRVKYKGIADKDFRQTLHCSPKN</sequence>
<dbReference type="PANTHER" id="PTHR31111">
    <property type="entry name" value="BNAA05G37150D PROTEIN-RELATED"/>
    <property type="match status" value="1"/>
</dbReference>
<dbReference type="STRING" id="81972.D7KC10"/>
<dbReference type="HOGENOM" id="CLU_027176_9_1_1"/>
<feature type="domain" description="F-box associated beta-propeller type 3" evidence="1">
    <location>
        <begin position="84"/>
        <end position="160"/>
    </location>
</feature>
<dbReference type="Gramene" id="Al_scaffold_0001_4085">
    <property type="protein sequence ID" value="Al_scaffold_0001_4085"/>
    <property type="gene ID" value="Al_scaffold_0001_4085"/>
</dbReference>
<gene>
    <name evidence="2" type="ORF">ARALYDRAFT_681762</name>
</gene>
<keyword evidence="3" id="KW-1185">Reference proteome</keyword>
<evidence type="ECO:0000259" key="1">
    <source>
        <dbReference type="Pfam" id="PF08268"/>
    </source>
</evidence>
<dbReference type="AlphaFoldDB" id="D7KC10"/>
<evidence type="ECO:0000313" key="3">
    <source>
        <dbReference type="Proteomes" id="UP000008694"/>
    </source>
</evidence>